<keyword evidence="1" id="KW-1133">Transmembrane helix</keyword>
<feature type="non-terminal residue" evidence="2">
    <location>
        <position position="1"/>
    </location>
</feature>
<accession>A0A426ZWD7</accession>
<name>A0A426ZWD7_ENSVE</name>
<dbReference type="AlphaFoldDB" id="A0A426ZWD7"/>
<evidence type="ECO:0000313" key="2">
    <source>
        <dbReference type="EMBL" id="RRT68260.1"/>
    </source>
</evidence>
<proteinExistence type="predicted"/>
<evidence type="ECO:0000256" key="1">
    <source>
        <dbReference type="SAM" id="Phobius"/>
    </source>
</evidence>
<gene>
    <name evidence="2" type="ORF">B296_00036101</name>
</gene>
<sequence length="105" mass="11727">ARTTRGRRQRVGEEDTGIGGMYALLFSSSPLLLLLPFFSLNRPLTIDFSLNRMPTTEIDRRQSILVVPPGSERSAYRSAIGLQAVQSEMAILGAKTLHERSNHTW</sequence>
<dbReference type="EMBL" id="AMZH03004749">
    <property type="protein sequence ID" value="RRT68260.1"/>
    <property type="molecule type" value="Genomic_DNA"/>
</dbReference>
<keyword evidence="1" id="KW-0812">Transmembrane</keyword>
<evidence type="ECO:0000313" key="3">
    <source>
        <dbReference type="Proteomes" id="UP000287651"/>
    </source>
</evidence>
<organism evidence="2 3">
    <name type="scientific">Ensete ventricosum</name>
    <name type="common">Abyssinian banana</name>
    <name type="synonym">Musa ensete</name>
    <dbReference type="NCBI Taxonomy" id="4639"/>
    <lineage>
        <taxon>Eukaryota</taxon>
        <taxon>Viridiplantae</taxon>
        <taxon>Streptophyta</taxon>
        <taxon>Embryophyta</taxon>
        <taxon>Tracheophyta</taxon>
        <taxon>Spermatophyta</taxon>
        <taxon>Magnoliopsida</taxon>
        <taxon>Liliopsida</taxon>
        <taxon>Zingiberales</taxon>
        <taxon>Musaceae</taxon>
        <taxon>Ensete</taxon>
    </lineage>
</organism>
<feature type="transmembrane region" description="Helical" evidence="1">
    <location>
        <begin position="21"/>
        <end position="40"/>
    </location>
</feature>
<protein>
    <submittedName>
        <fullName evidence="2">Uncharacterized protein</fullName>
    </submittedName>
</protein>
<dbReference type="Proteomes" id="UP000287651">
    <property type="component" value="Unassembled WGS sequence"/>
</dbReference>
<comment type="caution">
    <text evidence="2">The sequence shown here is derived from an EMBL/GenBank/DDBJ whole genome shotgun (WGS) entry which is preliminary data.</text>
</comment>
<reference evidence="2 3" key="1">
    <citation type="journal article" date="2014" name="Agronomy (Basel)">
        <title>A Draft Genome Sequence for Ensete ventricosum, the Drought-Tolerant Tree Against Hunger.</title>
        <authorList>
            <person name="Harrison J."/>
            <person name="Moore K.A."/>
            <person name="Paszkiewicz K."/>
            <person name="Jones T."/>
            <person name="Grant M."/>
            <person name="Ambacheew D."/>
            <person name="Muzemil S."/>
            <person name="Studholme D.J."/>
        </authorList>
    </citation>
    <scope>NUCLEOTIDE SEQUENCE [LARGE SCALE GENOMIC DNA]</scope>
</reference>
<keyword evidence="1" id="KW-0472">Membrane</keyword>